<dbReference type="InterPro" id="IPR002563">
    <property type="entry name" value="Flavin_Rdtase-like_dom"/>
</dbReference>
<dbReference type="GO" id="GO:0010181">
    <property type="term" value="F:FMN binding"/>
    <property type="evidence" value="ECO:0007669"/>
    <property type="project" value="InterPro"/>
</dbReference>
<sequence>MTSIAQAPMPGDAQARTSLRHTLSSYATGVAVVTTVDTGGEPVGLTVNSFTSVSLDPPLVLWCLNRDSASYPAFLAAGGYAVNVLRSSQEGVARRFAGSRPDRFAGLAWRLGHAGQPVLGGALAHLVCRTHRRLTLGDHLVLVGEVIAHGAAGGSPLVFHDHRYLTSTPPA</sequence>
<proteinExistence type="predicted"/>
<organism evidence="3 4">
    <name type="scientific">Allocatelliglobosispora scoriae</name>
    <dbReference type="NCBI Taxonomy" id="643052"/>
    <lineage>
        <taxon>Bacteria</taxon>
        <taxon>Bacillati</taxon>
        <taxon>Actinomycetota</taxon>
        <taxon>Actinomycetes</taxon>
        <taxon>Micromonosporales</taxon>
        <taxon>Micromonosporaceae</taxon>
        <taxon>Allocatelliglobosispora</taxon>
    </lineage>
</organism>
<dbReference type="AlphaFoldDB" id="A0A841BJD9"/>
<dbReference type="EC" id="1.14.14.1" evidence="3"/>
<gene>
    <name evidence="3" type="ORF">F4553_001753</name>
</gene>
<evidence type="ECO:0000313" key="3">
    <source>
        <dbReference type="EMBL" id="MBB5868374.1"/>
    </source>
</evidence>
<dbReference type="InterPro" id="IPR050268">
    <property type="entry name" value="NADH-dep_flavin_reductase"/>
</dbReference>
<evidence type="ECO:0000259" key="2">
    <source>
        <dbReference type="SMART" id="SM00903"/>
    </source>
</evidence>
<dbReference type="RefSeq" id="WP_184834260.1">
    <property type="nucleotide sequence ID" value="NZ_JACHMN010000002.1"/>
</dbReference>
<dbReference type="Proteomes" id="UP000587527">
    <property type="component" value="Unassembled WGS sequence"/>
</dbReference>
<feature type="domain" description="Flavin reductase like" evidence="2">
    <location>
        <begin position="23"/>
        <end position="166"/>
    </location>
</feature>
<dbReference type="SMART" id="SM00903">
    <property type="entry name" value="Flavin_Reduct"/>
    <property type="match status" value="1"/>
</dbReference>
<dbReference type="GO" id="GO:0006208">
    <property type="term" value="P:pyrimidine nucleobase catabolic process"/>
    <property type="evidence" value="ECO:0007669"/>
    <property type="project" value="TreeGrafter"/>
</dbReference>
<accession>A0A841BJD9</accession>
<reference evidence="3 4" key="1">
    <citation type="submission" date="2020-08" db="EMBL/GenBank/DDBJ databases">
        <title>Sequencing the genomes of 1000 actinobacteria strains.</title>
        <authorList>
            <person name="Klenk H.-P."/>
        </authorList>
    </citation>
    <scope>NUCLEOTIDE SEQUENCE [LARGE SCALE GENOMIC DNA]</scope>
    <source>
        <strain evidence="3 4">DSM 45362</strain>
    </source>
</reference>
<evidence type="ECO:0000313" key="4">
    <source>
        <dbReference type="Proteomes" id="UP000587527"/>
    </source>
</evidence>
<dbReference type="InterPro" id="IPR012349">
    <property type="entry name" value="Split_barrel_FMN-bd"/>
</dbReference>
<name>A0A841BJD9_9ACTN</name>
<evidence type="ECO:0000256" key="1">
    <source>
        <dbReference type="ARBA" id="ARBA00023002"/>
    </source>
</evidence>
<dbReference type="PANTHER" id="PTHR30466">
    <property type="entry name" value="FLAVIN REDUCTASE"/>
    <property type="match status" value="1"/>
</dbReference>
<protein>
    <submittedName>
        <fullName evidence="3">Unspecific monooxygenase</fullName>
        <ecNumber evidence="3">1.14.14.1</ecNumber>
    </submittedName>
</protein>
<dbReference type="GO" id="GO:0042602">
    <property type="term" value="F:riboflavin reductase (NADPH) activity"/>
    <property type="evidence" value="ECO:0007669"/>
    <property type="project" value="TreeGrafter"/>
</dbReference>
<comment type="caution">
    <text evidence="3">The sequence shown here is derived from an EMBL/GenBank/DDBJ whole genome shotgun (WGS) entry which is preliminary data.</text>
</comment>
<keyword evidence="3" id="KW-0503">Monooxygenase</keyword>
<dbReference type="Pfam" id="PF01613">
    <property type="entry name" value="Flavin_Reduct"/>
    <property type="match status" value="1"/>
</dbReference>
<dbReference type="EMBL" id="JACHMN010000002">
    <property type="protein sequence ID" value="MBB5868374.1"/>
    <property type="molecule type" value="Genomic_DNA"/>
</dbReference>
<keyword evidence="1 3" id="KW-0560">Oxidoreductase</keyword>
<dbReference type="Gene3D" id="2.30.110.10">
    <property type="entry name" value="Electron Transport, Fmn-binding Protein, Chain A"/>
    <property type="match status" value="1"/>
</dbReference>
<dbReference type="SUPFAM" id="SSF50475">
    <property type="entry name" value="FMN-binding split barrel"/>
    <property type="match status" value="1"/>
</dbReference>
<dbReference type="GO" id="GO:0016712">
    <property type="term" value="F:oxidoreductase activity, acting on paired donors, with incorporation or reduction of molecular oxygen, reduced flavin or flavoprotein as one donor, and incorporation of one atom of oxygen"/>
    <property type="evidence" value="ECO:0007669"/>
    <property type="project" value="UniProtKB-EC"/>
</dbReference>
<dbReference type="PANTHER" id="PTHR30466:SF1">
    <property type="entry name" value="FMN REDUCTASE (NADH) RUTF"/>
    <property type="match status" value="1"/>
</dbReference>
<keyword evidence="4" id="KW-1185">Reference proteome</keyword>